<dbReference type="PIRSF" id="PIRSF006221">
    <property type="entry name" value="Ketosamine-3-kinase"/>
    <property type="match status" value="1"/>
</dbReference>
<keyword evidence="2 3" id="KW-0418">Kinase</keyword>
<dbReference type="InterPro" id="IPR016477">
    <property type="entry name" value="Fructo-/Ketosamine-3-kinase"/>
</dbReference>
<evidence type="ECO:0000313" key="4">
    <source>
        <dbReference type="Proteomes" id="UP000576082"/>
    </source>
</evidence>
<dbReference type="GO" id="GO:0016301">
    <property type="term" value="F:kinase activity"/>
    <property type="evidence" value="ECO:0007669"/>
    <property type="project" value="UniProtKB-UniRule"/>
</dbReference>
<dbReference type="Gene3D" id="3.30.200.20">
    <property type="entry name" value="Phosphorylase Kinase, domain 1"/>
    <property type="match status" value="1"/>
</dbReference>
<organism evidence="3 4">
    <name type="scientific">Flammeovirga aprica JL-4</name>
    <dbReference type="NCBI Taxonomy" id="694437"/>
    <lineage>
        <taxon>Bacteria</taxon>
        <taxon>Pseudomonadati</taxon>
        <taxon>Bacteroidota</taxon>
        <taxon>Cytophagia</taxon>
        <taxon>Cytophagales</taxon>
        <taxon>Flammeovirgaceae</taxon>
        <taxon>Flammeovirga</taxon>
    </lineage>
</organism>
<proteinExistence type="inferred from homology"/>
<keyword evidence="2" id="KW-0808">Transferase</keyword>
<evidence type="ECO:0000256" key="2">
    <source>
        <dbReference type="PIRNR" id="PIRNR006221"/>
    </source>
</evidence>
<dbReference type="Gene3D" id="3.90.1200.10">
    <property type="match status" value="1"/>
</dbReference>
<accession>A0A7X9XDA3</accession>
<dbReference type="PANTHER" id="PTHR12149:SF8">
    <property type="entry name" value="PROTEIN-RIBULOSAMINE 3-KINASE"/>
    <property type="match status" value="1"/>
</dbReference>
<dbReference type="Pfam" id="PF03881">
    <property type="entry name" value="Fructosamin_kin"/>
    <property type="match status" value="1"/>
</dbReference>
<dbReference type="SUPFAM" id="SSF56112">
    <property type="entry name" value="Protein kinase-like (PK-like)"/>
    <property type="match status" value="1"/>
</dbReference>
<dbReference type="PANTHER" id="PTHR12149">
    <property type="entry name" value="FRUCTOSAMINE 3 KINASE-RELATED PROTEIN"/>
    <property type="match status" value="1"/>
</dbReference>
<sequence>MQTDPHAFYQSILQKELGGSVQLQEFSSISGGCINDVFKMDTNQGMYFLKVNQQMPIHFFEAEKEGLELLDQISRFTIPNVIGLGTFQTTQYLLLEYIDSRRTSVNYWEELGVRLAELHKNSNDSFGGVNDNYIGKLPQSNQNKSNWLDFFIEERLLPQVNLGVKSGVIPQKYIESTNALRSLLKDYFPEEKPALLHGDLWSGNTMYDSQGQPCIVDPAVYYGHREAELAFTTLFGGFDKLFFEVYNEVFPWEKGIEERLEVYNIYPLLVHTNLFGGGYLEQVNAIYKRIDKALGY</sequence>
<dbReference type="EMBL" id="JABANE010000180">
    <property type="protein sequence ID" value="NME72595.1"/>
    <property type="molecule type" value="Genomic_DNA"/>
</dbReference>
<dbReference type="RefSeq" id="WP_169660781.1">
    <property type="nucleotide sequence ID" value="NZ_JABANE010000180.1"/>
</dbReference>
<comment type="similarity">
    <text evidence="1 2">Belongs to the fructosamine kinase family.</text>
</comment>
<dbReference type="InterPro" id="IPR011009">
    <property type="entry name" value="Kinase-like_dom_sf"/>
</dbReference>
<gene>
    <name evidence="3" type="ORF">HHU12_31840</name>
</gene>
<dbReference type="Proteomes" id="UP000576082">
    <property type="component" value="Unassembled WGS sequence"/>
</dbReference>
<comment type="caution">
    <text evidence="3">The sequence shown here is derived from an EMBL/GenBank/DDBJ whole genome shotgun (WGS) entry which is preliminary data.</text>
</comment>
<protein>
    <submittedName>
        <fullName evidence="3">Fructosamine kinase family protein</fullName>
    </submittedName>
</protein>
<evidence type="ECO:0000313" key="3">
    <source>
        <dbReference type="EMBL" id="NME72595.1"/>
    </source>
</evidence>
<dbReference type="AlphaFoldDB" id="A0A7X9XDA3"/>
<reference evidence="3 4" key="1">
    <citation type="submission" date="2020-04" db="EMBL/GenBank/DDBJ databases">
        <title>Flammeovirga sp. SR4, a novel species isolated from seawater.</title>
        <authorList>
            <person name="Wang X."/>
        </authorList>
    </citation>
    <scope>NUCLEOTIDE SEQUENCE [LARGE SCALE GENOMIC DNA]</scope>
    <source>
        <strain evidence="3 4">ATCC 23126</strain>
    </source>
</reference>
<keyword evidence="4" id="KW-1185">Reference proteome</keyword>
<evidence type="ECO:0000256" key="1">
    <source>
        <dbReference type="ARBA" id="ARBA00009460"/>
    </source>
</evidence>
<name>A0A7X9XDA3_9BACT</name>